<protein>
    <submittedName>
        <fullName evidence="14">Sodium:solute symporter</fullName>
    </submittedName>
</protein>
<comment type="subcellular location">
    <subcellularLocation>
        <location evidence="1">Cell membrane</location>
        <topology evidence="1">Multi-pass membrane protein</topology>
    </subcellularLocation>
</comment>
<dbReference type="EMBL" id="CP046566">
    <property type="protein sequence ID" value="QGW28339.1"/>
    <property type="molecule type" value="Genomic_DNA"/>
</dbReference>
<dbReference type="Pfam" id="PF00474">
    <property type="entry name" value="SSF"/>
    <property type="match status" value="2"/>
</dbReference>
<evidence type="ECO:0000256" key="10">
    <source>
        <dbReference type="ARBA" id="ARBA00023201"/>
    </source>
</evidence>
<dbReference type="GO" id="GO:0015293">
    <property type="term" value="F:symporter activity"/>
    <property type="evidence" value="ECO:0007669"/>
    <property type="project" value="TreeGrafter"/>
</dbReference>
<keyword evidence="15" id="KW-1185">Reference proteome</keyword>
<reference evidence="14 15" key="1">
    <citation type="submission" date="2019-11" db="EMBL/GenBank/DDBJ databases">
        <authorList>
            <person name="Im W.T."/>
        </authorList>
    </citation>
    <scope>NUCLEOTIDE SEQUENCE [LARGE SCALE GENOMIC DNA]</scope>
    <source>
        <strain evidence="14 15">SB-02</strain>
    </source>
</reference>
<dbReference type="KEGG" id="fls:GLV81_09745"/>
<evidence type="ECO:0000313" key="14">
    <source>
        <dbReference type="EMBL" id="QGW28339.1"/>
    </source>
</evidence>
<feature type="transmembrane region" description="Helical" evidence="13">
    <location>
        <begin position="488"/>
        <end position="507"/>
    </location>
</feature>
<accession>A0A6I6GT50</accession>
<organism evidence="14 15">
    <name type="scientific">Phnomibacter ginsenosidimutans</name>
    <dbReference type="NCBI Taxonomy" id="2676868"/>
    <lineage>
        <taxon>Bacteria</taxon>
        <taxon>Pseudomonadati</taxon>
        <taxon>Bacteroidota</taxon>
        <taxon>Chitinophagia</taxon>
        <taxon>Chitinophagales</taxon>
        <taxon>Chitinophagaceae</taxon>
        <taxon>Phnomibacter</taxon>
    </lineage>
</organism>
<feature type="transmembrane region" description="Helical" evidence="13">
    <location>
        <begin position="42"/>
        <end position="62"/>
    </location>
</feature>
<dbReference type="PRINTS" id="PR00173">
    <property type="entry name" value="EDTRNSPORT"/>
</dbReference>
<dbReference type="GO" id="GO:0006814">
    <property type="term" value="P:sodium ion transport"/>
    <property type="evidence" value="ECO:0007669"/>
    <property type="project" value="UniProtKB-KW"/>
</dbReference>
<keyword evidence="9 13" id="KW-0472">Membrane</keyword>
<keyword evidence="3" id="KW-0813">Transport</keyword>
<evidence type="ECO:0000313" key="15">
    <source>
        <dbReference type="Proteomes" id="UP000426027"/>
    </source>
</evidence>
<feature type="transmembrane region" description="Helical" evidence="13">
    <location>
        <begin position="538"/>
        <end position="559"/>
    </location>
</feature>
<gene>
    <name evidence="14" type="ORF">GLV81_09745</name>
</gene>
<comment type="similarity">
    <text evidence="2 11">Belongs to the sodium:solute symporter (SSF) (TC 2.A.21) family.</text>
</comment>
<feature type="transmembrane region" description="Helical" evidence="13">
    <location>
        <begin position="409"/>
        <end position="433"/>
    </location>
</feature>
<feature type="transmembrane region" description="Helical" evidence="13">
    <location>
        <begin position="148"/>
        <end position="167"/>
    </location>
</feature>
<keyword evidence="12" id="KW-0175">Coiled coil</keyword>
<dbReference type="PANTHER" id="PTHR42985:SF40">
    <property type="entry name" value="LD47995P-RELATED"/>
    <property type="match status" value="1"/>
</dbReference>
<keyword evidence="7" id="KW-0915">Sodium</keyword>
<dbReference type="AlphaFoldDB" id="A0A6I6GT50"/>
<evidence type="ECO:0000256" key="3">
    <source>
        <dbReference type="ARBA" id="ARBA00022448"/>
    </source>
</evidence>
<evidence type="ECO:0000256" key="12">
    <source>
        <dbReference type="SAM" id="Coils"/>
    </source>
</evidence>
<dbReference type="InterPro" id="IPR051163">
    <property type="entry name" value="Sodium:Solute_Symporter_SSF"/>
</dbReference>
<dbReference type="InterPro" id="IPR038377">
    <property type="entry name" value="Na/Glc_symporter_sf"/>
</dbReference>
<evidence type="ECO:0000256" key="1">
    <source>
        <dbReference type="ARBA" id="ARBA00004651"/>
    </source>
</evidence>
<dbReference type="RefSeq" id="WP_157478696.1">
    <property type="nucleotide sequence ID" value="NZ_CP046566.1"/>
</dbReference>
<proteinExistence type="inferred from homology"/>
<dbReference type="Proteomes" id="UP000426027">
    <property type="component" value="Chromosome"/>
</dbReference>
<feature type="transmembrane region" description="Helical" evidence="13">
    <location>
        <begin position="179"/>
        <end position="199"/>
    </location>
</feature>
<feature type="transmembrane region" description="Helical" evidence="13">
    <location>
        <begin position="117"/>
        <end position="142"/>
    </location>
</feature>
<dbReference type="InterPro" id="IPR001734">
    <property type="entry name" value="Na/solute_symporter"/>
</dbReference>
<evidence type="ECO:0000256" key="11">
    <source>
        <dbReference type="RuleBase" id="RU362091"/>
    </source>
</evidence>
<evidence type="ECO:0000256" key="8">
    <source>
        <dbReference type="ARBA" id="ARBA00023065"/>
    </source>
</evidence>
<dbReference type="GO" id="GO:0005886">
    <property type="term" value="C:plasma membrane"/>
    <property type="evidence" value="ECO:0007669"/>
    <property type="project" value="UniProtKB-SubCell"/>
</dbReference>
<feature type="transmembrane region" description="Helical" evidence="13">
    <location>
        <begin position="6"/>
        <end position="22"/>
    </location>
</feature>
<feature type="transmembrane region" description="Helical" evidence="13">
    <location>
        <begin position="74"/>
        <end position="96"/>
    </location>
</feature>
<keyword evidence="6 13" id="KW-1133">Transmembrane helix</keyword>
<keyword evidence="10" id="KW-0739">Sodium transport</keyword>
<dbReference type="CDD" id="cd11494">
    <property type="entry name" value="SLC5sbd_NIS-like_u2"/>
    <property type="match status" value="1"/>
</dbReference>
<evidence type="ECO:0000256" key="6">
    <source>
        <dbReference type="ARBA" id="ARBA00022989"/>
    </source>
</evidence>
<evidence type="ECO:0000256" key="7">
    <source>
        <dbReference type="ARBA" id="ARBA00023053"/>
    </source>
</evidence>
<feature type="transmembrane region" description="Helical" evidence="13">
    <location>
        <begin position="276"/>
        <end position="301"/>
    </location>
</feature>
<feature type="transmembrane region" description="Helical" evidence="13">
    <location>
        <begin position="236"/>
        <end position="255"/>
    </location>
</feature>
<evidence type="ECO:0000256" key="5">
    <source>
        <dbReference type="ARBA" id="ARBA00022692"/>
    </source>
</evidence>
<keyword evidence="4" id="KW-1003">Cell membrane</keyword>
<dbReference type="PANTHER" id="PTHR42985">
    <property type="entry name" value="SODIUM-COUPLED MONOCARBOXYLATE TRANSPORTER"/>
    <property type="match status" value="1"/>
</dbReference>
<evidence type="ECO:0000256" key="9">
    <source>
        <dbReference type="ARBA" id="ARBA00023136"/>
    </source>
</evidence>
<sequence>MAVLDWVVLIATLAGIITYGLYKSRHEKTLEGYFLSSRSMPWWLVLLSIMGTQASAVTFLSAPGQAYTDGMRFVQYYFGLPIAMIVISAFFVPIFHKLKVYTAYEFLEQRFDLKTRTLTSFLFLLGRGLSTGISIYAPAIIVSSLLGWNIYLTNLVMGGLLIIYTVSGGAKSIAYTQQLQFLLIMGGMLIAAVVAVQLLPAGVGFTEAIATGGSMGKMNIITDGMTEKGFDWKDRYNMWSGVIGGFFLALSYFGTDQSQVGRYLTARSMKESRIGLLMNGLVKVPMQFVILMVGVLVFAFYQFNQAPIFFNQTLVKEAKTTAFAPTLNKLEAEYNLLQEQRNRLRNQGPATDGFHVDTMQKAVEQNFQQLQSLRKEYAAVLKQAVPNGETSDTNYIFLYFVTQNLPKGLVGLLIAVIILAAWGSIAAALNSLASSTVIDIHHKVVNKNCDEKTSYKLSWQYTLGWGLFSIAVAMFATNMGSLIEAVNILGSLFYGVILGIFLVAFFIKKVKGDAVFWSAVVSELLVVTIYKMEIVSFLWLNLIGAALVIFIAIPFQTLLQKQPAEKPAGEQA</sequence>
<feature type="coiled-coil region" evidence="12">
    <location>
        <begin position="327"/>
        <end position="376"/>
    </location>
</feature>
<evidence type="ECO:0000256" key="4">
    <source>
        <dbReference type="ARBA" id="ARBA00022475"/>
    </source>
</evidence>
<keyword evidence="5 13" id="KW-0812">Transmembrane</keyword>
<evidence type="ECO:0000256" key="13">
    <source>
        <dbReference type="SAM" id="Phobius"/>
    </source>
</evidence>
<feature type="transmembrane region" description="Helical" evidence="13">
    <location>
        <begin position="457"/>
        <end position="476"/>
    </location>
</feature>
<dbReference type="Gene3D" id="1.20.1730.10">
    <property type="entry name" value="Sodium/glucose cotransporter"/>
    <property type="match status" value="1"/>
</dbReference>
<keyword evidence="8" id="KW-0406">Ion transport</keyword>
<dbReference type="PROSITE" id="PS50283">
    <property type="entry name" value="NA_SOLUT_SYMP_3"/>
    <property type="match status" value="1"/>
</dbReference>
<evidence type="ECO:0000256" key="2">
    <source>
        <dbReference type="ARBA" id="ARBA00006434"/>
    </source>
</evidence>
<name>A0A6I6GT50_9BACT</name>